<evidence type="ECO:0000313" key="1">
    <source>
        <dbReference type="EMBL" id="PSV10740.1"/>
    </source>
</evidence>
<reference evidence="1 2" key="1">
    <citation type="submission" date="2018-03" db="EMBL/GenBank/DDBJ databases">
        <title>Whole genome sequencing of Histamine producing bacteria.</title>
        <authorList>
            <person name="Butler K."/>
        </authorList>
    </citation>
    <scope>NUCLEOTIDE SEQUENCE [LARGE SCALE GENOMIC DNA]</scope>
    <source>
        <strain evidence="1 2">Res.4.1</strain>
    </source>
</reference>
<comment type="caution">
    <text evidence="1">The sequence shown here is derived from an EMBL/GenBank/DDBJ whole genome shotgun (WGS) entry which is preliminary data.</text>
</comment>
<evidence type="ECO:0008006" key="3">
    <source>
        <dbReference type="Google" id="ProtNLM"/>
    </source>
</evidence>
<dbReference type="EMBL" id="PYNS01000010">
    <property type="protein sequence ID" value="PSV10740.1"/>
    <property type="molecule type" value="Genomic_DNA"/>
</dbReference>
<accession>A0A2T3KUY2</accession>
<dbReference type="Proteomes" id="UP000240530">
    <property type="component" value="Unassembled WGS sequence"/>
</dbReference>
<dbReference type="AlphaFoldDB" id="A0A2T3KUY2"/>
<name>A0A2T3KUY2_PHOLD</name>
<evidence type="ECO:0000313" key="2">
    <source>
        <dbReference type="Proteomes" id="UP000240530"/>
    </source>
</evidence>
<gene>
    <name evidence="1" type="ORF">C0W93_10530</name>
</gene>
<dbReference type="RefSeq" id="WP_060988187.1">
    <property type="nucleotide sequence ID" value="NZ_CP131572.1"/>
</dbReference>
<protein>
    <recommendedName>
        <fullName evidence="3">Addiction module toxin RelE</fullName>
    </recommendedName>
</protein>
<proteinExistence type="predicted"/>
<organism evidence="1 2">
    <name type="scientific">Photobacterium leiognathi subsp. mandapamensis</name>
    <name type="common">Photobacterium mandapamensis</name>
    <dbReference type="NCBI Taxonomy" id="48408"/>
    <lineage>
        <taxon>Bacteria</taxon>
        <taxon>Pseudomonadati</taxon>
        <taxon>Pseudomonadota</taxon>
        <taxon>Gammaproteobacteria</taxon>
        <taxon>Vibrionales</taxon>
        <taxon>Vibrionaceae</taxon>
        <taxon>Photobacterium</taxon>
    </lineage>
</organism>
<sequence length="106" mass="12284">MNICLDHNRHLRKFFHQYAEHEAAIMNDLHERLPTLLTLHNGKIKSVPHGMYQKHRVLEYKIVVAADTAFRVAFTVADNTITVFFISDVLIKAHFCKLLAKTDLLD</sequence>